<gene>
    <name evidence="2" type="ORF">UR52_C0016G0009</name>
</gene>
<name>A0A0G0D699_9BACT</name>
<evidence type="ECO:0000313" key="2">
    <source>
        <dbReference type="EMBL" id="KKP58795.1"/>
    </source>
</evidence>
<proteinExistence type="predicted"/>
<protein>
    <submittedName>
        <fullName evidence="2">Uncharacterized protein</fullName>
    </submittedName>
</protein>
<feature type="transmembrane region" description="Helical" evidence="1">
    <location>
        <begin position="51"/>
        <end position="71"/>
    </location>
</feature>
<evidence type="ECO:0000256" key="1">
    <source>
        <dbReference type="SAM" id="Phobius"/>
    </source>
</evidence>
<evidence type="ECO:0000313" key="3">
    <source>
        <dbReference type="Proteomes" id="UP000034176"/>
    </source>
</evidence>
<accession>A0A0G0D699</accession>
<dbReference type="Proteomes" id="UP000034176">
    <property type="component" value="Unassembled WGS sequence"/>
</dbReference>
<reference evidence="2 3" key="1">
    <citation type="journal article" date="2015" name="Nature">
        <title>rRNA introns, odd ribosomes, and small enigmatic genomes across a large radiation of phyla.</title>
        <authorList>
            <person name="Brown C.T."/>
            <person name="Hug L.A."/>
            <person name="Thomas B.C."/>
            <person name="Sharon I."/>
            <person name="Castelle C.J."/>
            <person name="Singh A."/>
            <person name="Wilkins M.J."/>
            <person name="Williams K.H."/>
            <person name="Banfield J.F."/>
        </authorList>
    </citation>
    <scope>NUCLEOTIDE SEQUENCE [LARGE SCALE GENOMIC DNA]</scope>
</reference>
<sequence>MPKKTKQQKILAAKHKQKISGSMVFSYTAPQNTVSYLRNDTTDFSLIRKDILKTMILAVILITIEIGLTIYSKKLGW</sequence>
<dbReference type="AlphaFoldDB" id="A0A0G0D699"/>
<keyword evidence="1" id="KW-0472">Membrane</keyword>
<dbReference type="EMBL" id="LBPN01000016">
    <property type="protein sequence ID" value="KKP58795.1"/>
    <property type="molecule type" value="Genomic_DNA"/>
</dbReference>
<keyword evidence="1" id="KW-1133">Transmembrane helix</keyword>
<keyword evidence="1" id="KW-0812">Transmembrane</keyword>
<organism evidence="2 3">
    <name type="scientific">Candidatus Gottesmanbacteria bacterium GW2011_GWA1_34_13</name>
    <dbReference type="NCBI Taxonomy" id="1618434"/>
    <lineage>
        <taxon>Bacteria</taxon>
        <taxon>Candidatus Gottesmaniibacteriota</taxon>
    </lineage>
</organism>
<comment type="caution">
    <text evidence="2">The sequence shown here is derived from an EMBL/GenBank/DDBJ whole genome shotgun (WGS) entry which is preliminary data.</text>
</comment>